<dbReference type="AlphaFoldDB" id="A9V1B1"/>
<dbReference type="EMBL" id="CH991553">
    <property type="protein sequence ID" value="EDQ88902.1"/>
    <property type="molecule type" value="Genomic_DNA"/>
</dbReference>
<dbReference type="RefSeq" id="XP_001746515.1">
    <property type="nucleotide sequence ID" value="XM_001746463.1"/>
</dbReference>
<name>A9V1B1_MONBE</name>
<dbReference type="GO" id="GO:0032451">
    <property type="term" value="F:demethylase activity"/>
    <property type="evidence" value="ECO:0000318"/>
    <property type="project" value="GO_Central"/>
</dbReference>
<dbReference type="FunFam" id="2.60.120.590:FF:000019">
    <property type="entry name" value="DNA N6-methyl adenine demethylase"/>
    <property type="match status" value="1"/>
</dbReference>
<keyword evidence="2" id="KW-1185">Reference proteome</keyword>
<dbReference type="GO" id="GO:0016706">
    <property type="term" value="F:2-oxoglutarate-dependent dioxygenase activity"/>
    <property type="evidence" value="ECO:0000318"/>
    <property type="project" value="GO_Central"/>
</dbReference>
<gene>
    <name evidence="1" type="ORF">MONBRDRAFT_26078</name>
</gene>
<dbReference type="OMA" id="MNTLRPC"/>
<reference evidence="1 2" key="1">
    <citation type="journal article" date="2008" name="Nature">
        <title>The genome of the choanoflagellate Monosiga brevicollis and the origin of metazoans.</title>
        <authorList>
            <consortium name="JGI Sequencing"/>
            <person name="King N."/>
            <person name="Westbrook M.J."/>
            <person name="Young S.L."/>
            <person name="Kuo A."/>
            <person name="Abedin M."/>
            <person name="Chapman J."/>
            <person name="Fairclough S."/>
            <person name="Hellsten U."/>
            <person name="Isogai Y."/>
            <person name="Letunic I."/>
            <person name="Marr M."/>
            <person name="Pincus D."/>
            <person name="Putnam N."/>
            <person name="Rokas A."/>
            <person name="Wright K.J."/>
            <person name="Zuzow R."/>
            <person name="Dirks W."/>
            <person name="Good M."/>
            <person name="Goodstein D."/>
            <person name="Lemons D."/>
            <person name="Li W."/>
            <person name="Lyons J.B."/>
            <person name="Morris A."/>
            <person name="Nichols S."/>
            <person name="Richter D.J."/>
            <person name="Salamov A."/>
            <person name="Bork P."/>
            <person name="Lim W.A."/>
            <person name="Manning G."/>
            <person name="Miller W.T."/>
            <person name="McGinnis W."/>
            <person name="Shapiro H."/>
            <person name="Tjian R."/>
            <person name="Grigoriev I.V."/>
            <person name="Rokhsar D."/>
        </authorList>
    </citation>
    <scope>NUCLEOTIDE SEQUENCE [LARGE SCALE GENOMIC DNA]</scope>
    <source>
        <strain evidence="2">MX1 / ATCC 50154</strain>
    </source>
</reference>
<dbReference type="InterPro" id="IPR037151">
    <property type="entry name" value="AlkB-like_sf"/>
</dbReference>
<dbReference type="GO" id="GO:0070988">
    <property type="term" value="P:demethylation"/>
    <property type="evidence" value="ECO:0007669"/>
    <property type="project" value="InterPro"/>
</dbReference>
<evidence type="ECO:0000313" key="1">
    <source>
        <dbReference type="EMBL" id="EDQ88902.1"/>
    </source>
</evidence>
<dbReference type="eggNOG" id="KOG3959">
    <property type="taxonomic scope" value="Eukaryota"/>
</dbReference>
<evidence type="ECO:0000313" key="2">
    <source>
        <dbReference type="Proteomes" id="UP000001357"/>
    </source>
</evidence>
<dbReference type="Proteomes" id="UP000001357">
    <property type="component" value="Unassembled WGS sequence"/>
</dbReference>
<dbReference type="PANTHER" id="PTHR12463">
    <property type="entry name" value="OXYGENASE-RELATED"/>
    <property type="match status" value="1"/>
</dbReference>
<dbReference type="Gene3D" id="2.60.120.590">
    <property type="entry name" value="Alpha-ketoglutarate-dependent dioxygenase AlkB-like"/>
    <property type="match status" value="1"/>
</dbReference>
<dbReference type="SUPFAM" id="SSF51197">
    <property type="entry name" value="Clavaminate synthase-like"/>
    <property type="match status" value="1"/>
</dbReference>
<dbReference type="PANTHER" id="PTHR12463:SF0">
    <property type="entry name" value="ALPHA-KETOGLUTARATE-DEPENDENT DIOXYGENASE ALKB HOMOLOG 4"/>
    <property type="match status" value="1"/>
</dbReference>
<dbReference type="InterPro" id="IPR032857">
    <property type="entry name" value="ALKBH4"/>
</dbReference>
<dbReference type="InParanoid" id="A9V1B1"/>
<dbReference type="GeneID" id="5891749"/>
<dbReference type="GO" id="GO:0070938">
    <property type="term" value="C:contractile ring"/>
    <property type="evidence" value="ECO:0000318"/>
    <property type="project" value="GO_Central"/>
</dbReference>
<dbReference type="STRING" id="81824.A9V1B1"/>
<evidence type="ECO:0008006" key="3">
    <source>
        <dbReference type="Google" id="ProtNLM"/>
    </source>
</evidence>
<proteinExistence type="predicted"/>
<protein>
    <recommendedName>
        <fullName evidence="3">Fe2OG dioxygenase domain-containing protein</fullName>
    </recommendedName>
</protein>
<sequence>MPFTGVRVWLDFVTEAEETALVAQMDAWPWTDSQSGRRKQDFGPKANFKKKKVKAANFTGLPALARPLIPRLQALTADLKDFVPVEQCHLDYEPSRGAAIVPHFDDFWLWGERLITLNLLSTTFLCFQLPDEPDALEIAVPLPPRSLLEVKGVARMAWHHAVHRQDVSQRRIAMTWRELTPEFLSGERQAEGHALLDLAATYTGLPM</sequence>
<dbReference type="GO" id="GO:0031032">
    <property type="term" value="P:actomyosin structure organization"/>
    <property type="evidence" value="ECO:0000318"/>
    <property type="project" value="GO_Central"/>
</dbReference>
<accession>A9V1B1</accession>
<dbReference type="KEGG" id="mbr:MONBRDRAFT_26078"/>
<organism evidence="1 2">
    <name type="scientific">Monosiga brevicollis</name>
    <name type="common">Choanoflagellate</name>
    <dbReference type="NCBI Taxonomy" id="81824"/>
    <lineage>
        <taxon>Eukaryota</taxon>
        <taxon>Choanoflagellata</taxon>
        <taxon>Craspedida</taxon>
        <taxon>Salpingoecidae</taxon>
        <taxon>Monosiga</taxon>
    </lineage>
</organism>
<dbReference type="GO" id="GO:0030496">
    <property type="term" value="C:midbody"/>
    <property type="evidence" value="ECO:0000318"/>
    <property type="project" value="GO_Central"/>
</dbReference>
<dbReference type="FunCoup" id="A9V1B1">
    <property type="interactions" value="142"/>
</dbReference>